<reference evidence="2 3" key="1">
    <citation type="submission" date="2019-03" db="EMBL/GenBank/DDBJ databases">
        <title>Genome Sequencing and Assembly of Various Microbes Isolated from Partially Reclaimed Soil and Acid Mine Drainage (AMD) Site.</title>
        <authorList>
            <person name="Steinbock B."/>
            <person name="Bechtold R."/>
            <person name="Sevigny J.L."/>
            <person name="Thomas D."/>
            <person name="Cuthill L.R."/>
            <person name="Aveiro Johannsen E.J."/>
            <person name="Thomas K."/>
            <person name="Ghosh A."/>
        </authorList>
    </citation>
    <scope>NUCLEOTIDE SEQUENCE [LARGE SCALE GENOMIC DNA]</scope>
    <source>
        <strain evidence="2 3">F-B2</strain>
    </source>
</reference>
<dbReference type="AlphaFoldDB" id="A0A4R5YPT6"/>
<evidence type="ECO:0000313" key="3">
    <source>
        <dbReference type="Proteomes" id="UP000295633"/>
    </source>
</evidence>
<accession>A0A4R5YPT6</accession>
<feature type="compositionally biased region" description="Polar residues" evidence="1">
    <location>
        <begin position="52"/>
        <end position="63"/>
    </location>
</feature>
<evidence type="ECO:0000256" key="1">
    <source>
        <dbReference type="SAM" id="MobiDB-lite"/>
    </source>
</evidence>
<dbReference type="Proteomes" id="UP000295633">
    <property type="component" value="Unassembled WGS sequence"/>
</dbReference>
<organism evidence="2 3">
    <name type="scientific">Microbacterium oleivorans</name>
    <dbReference type="NCBI Taxonomy" id="273677"/>
    <lineage>
        <taxon>Bacteria</taxon>
        <taxon>Bacillati</taxon>
        <taxon>Actinomycetota</taxon>
        <taxon>Actinomycetes</taxon>
        <taxon>Micrococcales</taxon>
        <taxon>Microbacteriaceae</taxon>
        <taxon>Microbacterium</taxon>
    </lineage>
</organism>
<feature type="region of interest" description="Disordered" evidence="1">
    <location>
        <begin position="1"/>
        <end position="63"/>
    </location>
</feature>
<evidence type="ECO:0000313" key="2">
    <source>
        <dbReference type="EMBL" id="TDL45450.1"/>
    </source>
</evidence>
<name>A0A4R5YPT6_9MICO</name>
<protein>
    <submittedName>
        <fullName evidence="2">Uncharacterized protein</fullName>
    </submittedName>
</protein>
<gene>
    <name evidence="2" type="ORF">E2R54_03015</name>
</gene>
<comment type="caution">
    <text evidence="2">The sequence shown here is derived from an EMBL/GenBank/DDBJ whole genome shotgun (WGS) entry which is preliminary data.</text>
</comment>
<sequence>MTDHQAVPDSEAPVPGGDLPDEDPIEAVSQAAADDEAVPIERVEPGVDPDSADSSRSLNRTDD</sequence>
<dbReference type="EMBL" id="SMZX01000001">
    <property type="protein sequence ID" value="TDL45450.1"/>
    <property type="molecule type" value="Genomic_DNA"/>
</dbReference>
<dbReference type="RefSeq" id="WP_091351658.1">
    <property type="nucleotide sequence ID" value="NZ_SMZX01000001.1"/>
</dbReference>
<proteinExistence type="predicted"/>